<evidence type="ECO:0000259" key="1">
    <source>
        <dbReference type="Pfam" id="PF10551"/>
    </source>
</evidence>
<dbReference type="Pfam" id="PF10551">
    <property type="entry name" value="MULE"/>
    <property type="match status" value="1"/>
</dbReference>
<keyword evidence="3" id="KW-1185">Reference proteome</keyword>
<sequence length="350" mass="39688">MKVQRRECTKPACHPNGKNTLASQLCPVKWKLCLCEASGRWCVLQNDRGHIGTPESVAQVPEVALMTPEIRRFIIKYEEADVKPKKIWSCLRREPEVLQPVGVPPTREQVSSVVKYHRHCSGNRNAIAPVNEHVRSKCYAIGHADDKQLVFSSSLDAQGFPFVGEGSREEPLHLGVTTPRLLRNCLRFGSFDTFGLFHMDATFKLCRLGYPTITCGFSDAQRRYHVAAVFIVSRRTTSDYKAVLDSLNDIVYQVFQRRLRVNAVMADAEDAQLNASNATDPFASGTKLMCFFHVLYNVRKRIKHLVRRLQKMVYNGIVDMHYSLSLAKDQMKAPALIRRVKPTTGVIKNR</sequence>
<name>A0AAD5M0P6_PYTIN</name>
<feature type="domain" description="MULE transposase" evidence="1">
    <location>
        <begin position="197"/>
        <end position="296"/>
    </location>
</feature>
<organism evidence="2 3">
    <name type="scientific">Pythium insidiosum</name>
    <name type="common">Pythiosis disease agent</name>
    <dbReference type="NCBI Taxonomy" id="114742"/>
    <lineage>
        <taxon>Eukaryota</taxon>
        <taxon>Sar</taxon>
        <taxon>Stramenopiles</taxon>
        <taxon>Oomycota</taxon>
        <taxon>Peronosporomycetes</taxon>
        <taxon>Pythiales</taxon>
        <taxon>Pythiaceae</taxon>
        <taxon>Pythium</taxon>
    </lineage>
</organism>
<comment type="caution">
    <text evidence="2">The sequence shown here is derived from an EMBL/GenBank/DDBJ whole genome shotgun (WGS) entry which is preliminary data.</text>
</comment>
<accession>A0AAD5M0P6</accession>
<dbReference type="InterPro" id="IPR018289">
    <property type="entry name" value="MULE_transposase_dom"/>
</dbReference>
<protein>
    <recommendedName>
        <fullName evidence="1">MULE transposase domain-containing protein</fullName>
    </recommendedName>
</protein>
<proteinExistence type="predicted"/>
<dbReference type="AlphaFoldDB" id="A0AAD5M0P6"/>
<gene>
    <name evidence="2" type="ORF">P43SY_011280</name>
</gene>
<evidence type="ECO:0000313" key="3">
    <source>
        <dbReference type="Proteomes" id="UP001209570"/>
    </source>
</evidence>
<evidence type="ECO:0000313" key="2">
    <source>
        <dbReference type="EMBL" id="KAJ0391551.1"/>
    </source>
</evidence>
<dbReference type="Proteomes" id="UP001209570">
    <property type="component" value="Unassembled WGS sequence"/>
</dbReference>
<reference evidence="2" key="1">
    <citation type="submission" date="2021-12" db="EMBL/GenBank/DDBJ databases">
        <title>Prjna785345.</title>
        <authorList>
            <person name="Rujirawat T."/>
            <person name="Krajaejun T."/>
        </authorList>
    </citation>
    <scope>NUCLEOTIDE SEQUENCE</scope>
    <source>
        <strain evidence="2">Pi057C3</strain>
    </source>
</reference>
<dbReference type="EMBL" id="JAKCXM010000973">
    <property type="protein sequence ID" value="KAJ0391551.1"/>
    <property type="molecule type" value="Genomic_DNA"/>
</dbReference>